<dbReference type="Pfam" id="PF24883">
    <property type="entry name" value="NPHP3_N"/>
    <property type="match status" value="1"/>
</dbReference>
<organism evidence="4 5">
    <name type="scientific">Armillaria gallica</name>
    <name type="common">Bulbous honey fungus</name>
    <name type="synonym">Armillaria bulbosa</name>
    <dbReference type="NCBI Taxonomy" id="47427"/>
    <lineage>
        <taxon>Eukaryota</taxon>
        <taxon>Fungi</taxon>
        <taxon>Dikarya</taxon>
        <taxon>Basidiomycota</taxon>
        <taxon>Agaricomycotina</taxon>
        <taxon>Agaricomycetes</taxon>
        <taxon>Agaricomycetidae</taxon>
        <taxon>Agaricales</taxon>
        <taxon>Marasmiineae</taxon>
        <taxon>Physalacriaceae</taxon>
        <taxon>Armillaria</taxon>
    </lineage>
</organism>
<name>A0A2H3D2Z2_ARMGA</name>
<evidence type="ECO:0000313" key="5">
    <source>
        <dbReference type="Proteomes" id="UP000217790"/>
    </source>
</evidence>
<dbReference type="PANTHER" id="PTHR10039">
    <property type="entry name" value="AMELOGENIN"/>
    <property type="match status" value="1"/>
</dbReference>
<dbReference type="Proteomes" id="UP000217790">
    <property type="component" value="Unassembled WGS sequence"/>
</dbReference>
<keyword evidence="1" id="KW-0677">Repeat</keyword>
<protein>
    <recommendedName>
        <fullName evidence="3">Nephrocystin 3-like N-terminal domain-containing protein</fullName>
    </recommendedName>
</protein>
<dbReference type="InterPro" id="IPR027417">
    <property type="entry name" value="P-loop_NTPase"/>
</dbReference>
<accession>A0A2H3D2Z2</accession>
<feature type="region of interest" description="Disordered" evidence="2">
    <location>
        <begin position="500"/>
        <end position="538"/>
    </location>
</feature>
<evidence type="ECO:0000256" key="1">
    <source>
        <dbReference type="ARBA" id="ARBA00022737"/>
    </source>
</evidence>
<proteinExistence type="predicted"/>
<evidence type="ECO:0000313" key="4">
    <source>
        <dbReference type="EMBL" id="PBK88460.1"/>
    </source>
</evidence>
<feature type="domain" description="Nephrocystin 3-like N-terminal" evidence="3">
    <location>
        <begin position="277"/>
        <end position="422"/>
    </location>
</feature>
<dbReference type="STRING" id="47427.A0A2H3D2Z2"/>
<reference evidence="5" key="1">
    <citation type="journal article" date="2017" name="Nat. Ecol. Evol.">
        <title>Genome expansion and lineage-specific genetic innovations in the forest pathogenic fungi Armillaria.</title>
        <authorList>
            <person name="Sipos G."/>
            <person name="Prasanna A.N."/>
            <person name="Walter M.C."/>
            <person name="O'Connor E."/>
            <person name="Balint B."/>
            <person name="Krizsan K."/>
            <person name="Kiss B."/>
            <person name="Hess J."/>
            <person name="Varga T."/>
            <person name="Slot J."/>
            <person name="Riley R."/>
            <person name="Boka B."/>
            <person name="Rigling D."/>
            <person name="Barry K."/>
            <person name="Lee J."/>
            <person name="Mihaltcheva S."/>
            <person name="LaButti K."/>
            <person name="Lipzen A."/>
            <person name="Waldron R."/>
            <person name="Moloney N.M."/>
            <person name="Sperisen C."/>
            <person name="Kredics L."/>
            <person name="Vagvoelgyi C."/>
            <person name="Patrignani A."/>
            <person name="Fitzpatrick D."/>
            <person name="Nagy I."/>
            <person name="Doyle S."/>
            <person name="Anderson J.B."/>
            <person name="Grigoriev I.V."/>
            <person name="Gueldener U."/>
            <person name="Muensterkoetter M."/>
            <person name="Nagy L.G."/>
        </authorList>
    </citation>
    <scope>NUCLEOTIDE SEQUENCE [LARGE SCALE GENOMIC DNA]</scope>
    <source>
        <strain evidence="5">Ar21-2</strain>
    </source>
</reference>
<dbReference type="AlphaFoldDB" id="A0A2H3D2Z2"/>
<evidence type="ECO:0000259" key="3">
    <source>
        <dbReference type="Pfam" id="PF24883"/>
    </source>
</evidence>
<gene>
    <name evidence="4" type="ORF">ARMGADRAFT_1084414</name>
</gene>
<keyword evidence="5" id="KW-1185">Reference proteome</keyword>
<dbReference type="SUPFAM" id="SSF52540">
    <property type="entry name" value="P-loop containing nucleoside triphosphate hydrolases"/>
    <property type="match status" value="1"/>
</dbReference>
<sequence>MFYDCRGDLDPQTVVSWKLYGRRRLCFKFLGSVEKTLGELFEGSSTSTDIQLSNGTSEIAVLKISGSNSAKTLMDELVPSTKKPSENYMFLDKSETLGTVFDAAKRMIDTLAGVHPAATVAWGFLSIGFKVLKNQRDMNQAVLNLYAEMISVYEEASKNDILQKRDGLHGTYSSLFKQTIECAMFIEGYAKKSGIENLSAMDTVSVQAEKFHQAFAGLKDQLTRGLARESVIVTLGVQDLVNVQIMRDRLRDLQPPEELGPKSRCTPGTRVETINTMVSWIAKHNSEMLWCKGLAGTGKSSLMETLHDLLTADIGGRSRLAAFVCYDRIEYSNANKLITNIAYALGTFDVRIGMTISKVVETSRSVMTMTDLSAQFRLLLRGPLERVPDLIDEGPLVVIIDRLDECDASSELLAVLAEGFAPKLPFMRLIVHLGRGCLKLCCPPYIITARDSKFICTRMSPRGHIGYPYMPFVDRCTQTILVKGRPLILDFPSTKDLSSQWPTITSQENGKEDKETTRRGPVRATEAVTPRLLYPSRS</sequence>
<feature type="compositionally biased region" description="Basic and acidic residues" evidence="2">
    <location>
        <begin position="509"/>
        <end position="518"/>
    </location>
</feature>
<dbReference type="EMBL" id="KZ293672">
    <property type="protein sequence ID" value="PBK88460.1"/>
    <property type="molecule type" value="Genomic_DNA"/>
</dbReference>
<dbReference type="InParanoid" id="A0A2H3D2Z2"/>
<dbReference type="PANTHER" id="PTHR10039:SF15">
    <property type="entry name" value="NACHT DOMAIN-CONTAINING PROTEIN"/>
    <property type="match status" value="1"/>
</dbReference>
<dbReference type="OrthoDB" id="3017865at2759"/>
<evidence type="ECO:0000256" key="2">
    <source>
        <dbReference type="SAM" id="MobiDB-lite"/>
    </source>
</evidence>
<dbReference type="InterPro" id="IPR056884">
    <property type="entry name" value="NPHP3-like_N"/>
</dbReference>
<dbReference type="Gene3D" id="3.40.50.300">
    <property type="entry name" value="P-loop containing nucleotide triphosphate hydrolases"/>
    <property type="match status" value="1"/>
</dbReference>